<dbReference type="EMBL" id="CM037018">
    <property type="protein sequence ID" value="KAH7673817.1"/>
    <property type="molecule type" value="Genomic_DNA"/>
</dbReference>
<gene>
    <name evidence="1" type="ORF">IHE45_08G031600</name>
</gene>
<name>A0ACB7VHY9_DIOAL</name>
<reference evidence="2" key="1">
    <citation type="journal article" date="2022" name="Nat. Commun.">
        <title>Chromosome evolution and the genetic basis of agronomically important traits in greater yam.</title>
        <authorList>
            <person name="Bredeson J.V."/>
            <person name="Lyons J.B."/>
            <person name="Oniyinde I.O."/>
            <person name="Okereke N.R."/>
            <person name="Kolade O."/>
            <person name="Nnabue I."/>
            <person name="Nwadili C.O."/>
            <person name="Hribova E."/>
            <person name="Parker M."/>
            <person name="Nwogha J."/>
            <person name="Shu S."/>
            <person name="Carlson J."/>
            <person name="Kariba R."/>
            <person name="Muthemba S."/>
            <person name="Knop K."/>
            <person name="Barton G.J."/>
            <person name="Sherwood A.V."/>
            <person name="Lopez-Montes A."/>
            <person name="Asiedu R."/>
            <person name="Jamnadass R."/>
            <person name="Muchugi A."/>
            <person name="Goodstein D."/>
            <person name="Egesi C.N."/>
            <person name="Featherston J."/>
            <person name="Asfaw A."/>
            <person name="Simpson G.G."/>
            <person name="Dolezel J."/>
            <person name="Hendre P.S."/>
            <person name="Van Deynze A."/>
            <person name="Kumar P.L."/>
            <person name="Obidiegwu J.E."/>
            <person name="Bhattacharjee R."/>
            <person name="Rokhsar D.S."/>
        </authorList>
    </citation>
    <scope>NUCLEOTIDE SEQUENCE [LARGE SCALE GENOMIC DNA]</scope>
    <source>
        <strain evidence="2">cv. TDa95/00328</strain>
    </source>
</reference>
<accession>A0ACB7VHY9</accession>
<comment type="caution">
    <text evidence="1">The sequence shown here is derived from an EMBL/GenBank/DDBJ whole genome shotgun (WGS) entry which is preliminary data.</text>
</comment>
<organism evidence="1 2">
    <name type="scientific">Dioscorea alata</name>
    <name type="common">Purple yam</name>
    <dbReference type="NCBI Taxonomy" id="55571"/>
    <lineage>
        <taxon>Eukaryota</taxon>
        <taxon>Viridiplantae</taxon>
        <taxon>Streptophyta</taxon>
        <taxon>Embryophyta</taxon>
        <taxon>Tracheophyta</taxon>
        <taxon>Spermatophyta</taxon>
        <taxon>Magnoliopsida</taxon>
        <taxon>Liliopsida</taxon>
        <taxon>Dioscoreales</taxon>
        <taxon>Dioscoreaceae</taxon>
        <taxon>Dioscorea</taxon>
    </lineage>
</organism>
<keyword evidence="2" id="KW-1185">Reference proteome</keyword>
<sequence length="137" mass="15863">MSDGKDGSSSSHSQLSIRCFHELLDSIIADVASECHRVAQLGLDRGLDEEEEELRLSEEAGTKSPIKDLAQNRYFVDEAFIGYLKYLQYWQKPEYVKYIMYPHCLFFLELLQNANFQNAMAHPGNKRRLISERWNAS</sequence>
<proteinExistence type="predicted"/>
<evidence type="ECO:0000313" key="1">
    <source>
        <dbReference type="EMBL" id="KAH7673817.1"/>
    </source>
</evidence>
<dbReference type="Proteomes" id="UP000827976">
    <property type="component" value="Chromosome 8"/>
</dbReference>
<protein>
    <submittedName>
        <fullName evidence="1">Mediator complex subunit Med31 protein</fullName>
    </submittedName>
</protein>
<evidence type="ECO:0000313" key="2">
    <source>
        <dbReference type="Proteomes" id="UP000827976"/>
    </source>
</evidence>